<dbReference type="SUPFAM" id="SSF52440">
    <property type="entry name" value="PreATP-grasp domain"/>
    <property type="match status" value="1"/>
</dbReference>
<evidence type="ECO:0000256" key="2">
    <source>
        <dbReference type="ARBA" id="ARBA00022723"/>
    </source>
</evidence>
<dbReference type="InterPro" id="IPR005494">
    <property type="entry name" value="GSPS_pre-ATP-grasp-like_dom"/>
</dbReference>
<sequence>MIRRTVTPRPNWEARLQEVGFTWFAPTPEHPVPYWSEDGYYAFTPAQIDLLRAASQELTTLVLEATGYAIERGRLAELGIPAFLHSAVRDSWEQDEPTVYMRLDLAYDGQGGVKLLEVNAQTPTSLLEAAVSQWQWLEDQQARGELPAGATQWNTIHEALTEQWAHLKAARGLTEVAFSSARVEEDAATVTYLRELAGAAGLRTSFIFTEDLGTSAAESYLLDTWSLPLRQLMWLWPFEFAWESRDSAFLASTGTRFIEPLWKAVTGSKGLLALLHELNPGHPHLLPATLNPGALGANVVRKPLYSREGQNVQLPGEASTPGDYGDLPVVEQAYTELPTAQAPDGPRYPVLGVWIAGDEVCGLGVREGRSRVTDNRATFAPHVVVPG</sequence>
<keyword evidence="1" id="KW-0436">Ligase</keyword>
<evidence type="ECO:0000256" key="4">
    <source>
        <dbReference type="ARBA" id="ARBA00022840"/>
    </source>
</evidence>
<feature type="domain" description="Glutathionylspermidine synthase pre-ATP-grasp-like" evidence="6">
    <location>
        <begin position="12"/>
        <end position="384"/>
    </location>
</feature>
<gene>
    <name evidence="7" type="ORF">M8445_14810</name>
</gene>
<dbReference type="Gene3D" id="3.30.1490.330">
    <property type="match status" value="1"/>
</dbReference>
<dbReference type="RefSeq" id="WP_273988736.1">
    <property type="nucleotide sequence ID" value="NZ_BAABQT010000012.1"/>
</dbReference>
<dbReference type="Proteomes" id="UP001217044">
    <property type="component" value="Chromosome"/>
</dbReference>
<name>A0ABY7V0A8_9DEIO</name>
<protein>
    <submittedName>
        <fullName evidence="7">Glutathionylspermidine synthase family protein</fullName>
    </submittedName>
</protein>
<dbReference type="InterPro" id="IPR016185">
    <property type="entry name" value="PreATP-grasp_dom_sf"/>
</dbReference>
<accession>A0ABY7V0A8</accession>
<evidence type="ECO:0000259" key="6">
    <source>
        <dbReference type="Pfam" id="PF03738"/>
    </source>
</evidence>
<keyword evidence="3" id="KW-0547">Nucleotide-binding</keyword>
<keyword evidence="8" id="KW-1185">Reference proteome</keyword>
<dbReference type="SUPFAM" id="SSF56059">
    <property type="entry name" value="Glutathione synthetase ATP-binding domain-like"/>
    <property type="match status" value="1"/>
</dbReference>
<evidence type="ECO:0000256" key="3">
    <source>
        <dbReference type="ARBA" id="ARBA00022741"/>
    </source>
</evidence>
<dbReference type="EMBL" id="CP115165">
    <property type="protein sequence ID" value="WDA58594.1"/>
    <property type="molecule type" value="Genomic_DNA"/>
</dbReference>
<keyword evidence="2" id="KW-0479">Metal-binding</keyword>
<proteinExistence type="predicted"/>
<evidence type="ECO:0000256" key="1">
    <source>
        <dbReference type="ARBA" id="ARBA00022598"/>
    </source>
</evidence>
<reference evidence="7 8" key="1">
    <citation type="submission" date="2022-12" db="EMBL/GenBank/DDBJ databases">
        <title>Genome Sequence of Deinococcus aquaticus Type Strain PB314.</title>
        <authorList>
            <person name="Albert C."/>
            <person name="Hill J."/>
            <person name="Boren L."/>
            <person name="Scholz-Ng S."/>
            <person name="Fatema N."/>
            <person name="Grosso R."/>
            <person name="Soboslay E."/>
            <person name="Tuohy J."/>
        </authorList>
    </citation>
    <scope>NUCLEOTIDE SEQUENCE [LARGE SCALE GENOMIC DNA]</scope>
    <source>
        <strain evidence="7 8">PB-314</strain>
    </source>
</reference>
<keyword evidence="5" id="KW-0460">Magnesium</keyword>
<evidence type="ECO:0000256" key="5">
    <source>
        <dbReference type="ARBA" id="ARBA00022842"/>
    </source>
</evidence>
<keyword evidence="4" id="KW-0067">ATP-binding</keyword>
<evidence type="ECO:0000313" key="8">
    <source>
        <dbReference type="Proteomes" id="UP001217044"/>
    </source>
</evidence>
<dbReference type="Pfam" id="PF03738">
    <property type="entry name" value="GSP_synth"/>
    <property type="match status" value="1"/>
</dbReference>
<evidence type="ECO:0000313" key="7">
    <source>
        <dbReference type="EMBL" id="WDA58594.1"/>
    </source>
</evidence>
<organism evidence="7 8">
    <name type="scientific">Deinococcus aquaticus</name>
    <dbReference type="NCBI Taxonomy" id="328692"/>
    <lineage>
        <taxon>Bacteria</taxon>
        <taxon>Thermotogati</taxon>
        <taxon>Deinococcota</taxon>
        <taxon>Deinococci</taxon>
        <taxon>Deinococcales</taxon>
        <taxon>Deinococcaceae</taxon>
        <taxon>Deinococcus</taxon>
    </lineage>
</organism>